<proteinExistence type="predicted"/>
<dbReference type="InterPro" id="IPR029062">
    <property type="entry name" value="Class_I_gatase-like"/>
</dbReference>
<dbReference type="PROSITE" id="PS51273">
    <property type="entry name" value="GATASE_TYPE_1"/>
    <property type="match status" value="1"/>
</dbReference>
<dbReference type="Proteomes" id="UP000663828">
    <property type="component" value="Unassembled WGS sequence"/>
</dbReference>
<dbReference type="InterPro" id="IPR011697">
    <property type="entry name" value="Peptidase_C26"/>
</dbReference>
<reference evidence="2" key="1">
    <citation type="submission" date="2021-02" db="EMBL/GenBank/DDBJ databases">
        <authorList>
            <person name="Nowell W R."/>
        </authorList>
    </citation>
    <scope>NUCLEOTIDE SEQUENCE</scope>
</reference>
<protein>
    <submittedName>
        <fullName evidence="2">Uncharacterized protein</fullName>
    </submittedName>
</protein>
<evidence type="ECO:0000313" key="3">
    <source>
        <dbReference type="EMBL" id="CAF0963031.1"/>
    </source>
</evidence>
<dbReference type="Gene3D" id="3.40.50.880">
    <property type="match status" value="1"/>
</dbReference>
<dbReference type="EMBL" id="CAJNOJ010000050">
    <property type="protein sequence ID" value="CAF0963031.1"/>
    <property type="molecule type" value="Genomic_DNA"/>
</dbReference>
<name>A0A813X380_ADIRI</name>
<evidence type="ECO:0000313" key="2">
    <source>
        <dbReference type="EMBL" id="CAF0861038.1"/>
    </source>
</evidence>
<dbReference type="GO" id="GO:0016811">
    <property type="term" value="F:hydrolase activity, acting on carbon-nitrogen (but not peptide) bonds, in linear amides"/>
    <property type="evidence" value="ECO:0007669"/>
    <property type="project" value="InterPro"/>
</dbReference>
<dbReference type="InterPro" id="IPR044668">
    <property type="entry name" value="PuuD-like"/>
</dbReference>
<feature type="compositionally biased region" description="Polar residues" evidence="1">
    <location>
        <begin position="262"/>
        <end position="273"/>
    </location>
</feature>
<dbReference type="CDD" id="cd01745">
    <property type="entry name" value="GATase1_2"/>
    <property type="match status" value="1"/>
</dbReference>
<dbReference type="PANTHER" id="PTHR43235:SF1">
    <property type="entry name" value="GLUTAMINE AMIDOTRANSFERASE PB2B2.05-RELATED"/>
    <property type="match status" value="1"/>
</dbReference>
<dbReference type="Proteomes" id="UP000663852">
    <property type="component" value="Unassembled WGS sequence"/>
</dbReference>
<dbReference type="GO" id="GO:0005829">
    <property type="term" value="C:cytosol"/>
    <property type="evidence" value="ECO:0007669"/>
    <property type="project" value="TreeGrafter"/>
</dbReference>
<dbReference type="SUPFAM" id="SSF52317">
    <property type="entry name" value="Class I glutamine amidotransferase-like"/>
    <property type="match status" value="1"/>
</dbReference>
<sequence length="273" mass="31391">MKTRLIMNSIRIGITDCARYSNYERWFLDAPEKVDIIRLSYRLNNLNDIEQCQGVVLSGGEDVDPRRYKRPDLLGRVEFTDIDEKRDDFEMEVIHRSLQLKLPILSICRGMQLFNVYHGGTLVYDIPTVTKISGHAKVQGIDQRHEIIVREKTLLKEITGCIKGAVNSSHHQCVEKLGAELTVAAIAEEPIIEAIQWKNAKENPFYLGVQWHPERMVDQTSPFSFNIRQAFLDYITKDEDSFVNIINEEESSGRQDEIENQPPLSSSQIVDKQ</sequence>
<gene>
    <name evidence="3" type="ORF">EDS130_LOCUS12951</name>
    <name evidence="2" type="ORF">XAT740_LOCUS5987</name>
</gene>
<dbReference type="EMBL" id="CAJNOR010000267">
    <property type="protein sequence ID" value="CAF0861038.1"/>
    <property type="molecule type" value="Genomic_DNA"/>
</dbReference>
<comment type="caution">
    <text evidence="2">The sequence shown here is derived from an EMBL/GenBank/DDBJ whole genome shotgun (WGS) entry which is preliminary data.</text>
</comment>
<dbReference type="Pfam" id="PF07722">
    <property type="entry name" value="Peptidase_C26"/>
    <property type="match status" value="1"/>
</dbReference>
<organism evidence="2 4">
    <name type="scientific">Adineta ricciae</name>
    <name type="common">Rotifer</name>
    <dbReference type="NCBI Taxonomy" id="249248"/>
    <lineage>
        <taxon>Eukaryota</taxon>
        <taxon>Metazoa</taxon>
        <taxon>Spiralia</taxon>
        <taxon>Gnathifera</taxon>
        <taxon>Rotifera</taxon>
        <taxon>Eurotatoria</taxon>
        <taxon>Bdelloidea</taxon>
        <taxon>Adinetida</taxon>
        <taxon>Adinetidae</taxon>
        <taxon>Adineta</taxon>
    </lineage>
</organism>
<dbReference type="AlphaFoldDB" id="A0A813X380"/>
<evidence type="ECO:0000256" key="1">
    <source>
        <dbReference type="SAM" id="MobiDB-lite"/>
    </source>
</evidence>
<accession>A0A813X380</accession>
<dbReference type="PANTHER" id="PTHR43235">
    <property type="entry name" value="GLUTAMINE AMIDOTRANSFERASE PB2B2.05-RELATED"/>
    <property type="match status" value="1"/>
</dbReference>
<evidence type="ECO:0000313" key="4">
    <source>
        <dbReference type="Proteomes" id="UP000663828"/>
    </source>
</evidence>
<dbReference type="OrthoDB" id="1724632at2759"/>
<keyword evidence="4" id="KW-1185">Reference proteome</keyword>
<feature type="region of interest" description="Disordered" evidence="1">
    <location>
        <begin position="249"/>
        <end position="273"/>
    </location>
</feature>